<keyword evidence="3" id="KW-1185">Reference proteome</keyword>
<evidence type="ECO:0000256" key="1">
    <source>
        <dbReference type="SAM" id="MobiDB-lite"/>
    </source>
</evidence>
<dbReference type="AlphaFoldDB" id="A0A1G8LPD3"/>
<proteinExistence type="predicted"/>
<protein>
    <submittedName>
        <fullName evidence="2">Uncharacterized protein</fullName>
    </submittedName>
</protein>
<dbReference type="Pfam" id="PF26359">
    <property type="entry name" value="YwtC"/>
    <property type="match status" value="1"/>
</dbReference>
<dbReference type="InterPro" id="IPR058890">
    <property type="entry name" value="YwtC-like"/>
</dbReference>
<dbReference type="RefSeq" id="WP_090396747.1">
    <property type="nucleotide sequence ID" value="NZ_FNEN01000003.1"/>
</dbReference>
<dbReference type="OrthoDB" id="2965764at2"/>
<name>A0A1G8LPD3_9BACI</name>
<feature type="region of interest" description="Disordered" evidence="1">
    <location>
        <begin position="41"/>
        <end position="65"/>
    </location>
</feature>
<feature type="compositionally biased region" description="Acidic residues" evidence="1">
    <location>
        <begin position="45"/>
        <end position="57"/>
    </location>
</feature>
<evidence type="ECO:0000313" key="2">
    <source>
        <dbReference type="EMBL" id="SDI57516.1"/>
    </source>
</evidence>
<accession>A0A1G8LPD3</accession>
<sequence length="233" mass="26287">MQILKRVAPYAVAVVVVIALYNLQHEDTLTRGESQYIAQFSESQQENEGDQEQEMEGEFAAPSADGDQDIDELLQQYEAGDEIHVAVFTANEAGEDEATNLFLESLEDNYDHQFQVYNFNMDDFQSNDSTEFVEQQDWQTINETGADLVIYEPLAHRDGQLEESKLRTSEIINGFDGYPVLKIPSYENSGDPEPFVQEWTDFADEEELQYVGPDEQGVSDSALTQAEELEAGS</sequence>
<gene>
    <name evidence="2" type="ORF">SAMN04488123_103201</name>
</gene>
<dbReference type="Proteomes" id="UP000198853">
    <property type="component" value="Unassembled WGS sequence"/>
</dbReference>
<dbReference type="EMBL" id="FNEN01000003">
    <property type="protein sequence ID" value="SDI57516.1"/>
    <property type="molecule type" value="Genomic_DNA"/>
</dbReference>
<evidence type="ECO:0000313" key="3">
    <source>
        <dbReference type="Proteomes" id="UP000198853"/>
    </source>
</evidence>
<reference evidence="2 3" key="1">
    <citation type="submission" date="2016-10" db="EMBL/GenBank/DDBJ databases">
        <authorList>
            <person name="de Groot N.N."/>
        </authorList>
    </citation>
    <scope>NUCLEOTIDE SEQUENCE [LARGE SCALE GENOMIC DNA]</scope>
    <source>
        <strain evidence="2 3">DSM 21771</strain>
    </source>
</reference>
<organism evidence="2 3">
    <name type="scientific">Natribacillus halophilus</name>
    <dbReference type="NCBI Taxonomy" id="549003"/>
    <lineage>
        <taxon>Bacteria</taxon>
        <taxon>Bacillati</taxon>
        <taxon>Bacillota</taxon>
        <taxon>Bacilli</taxon>
        <taxon>Bacillales</taxon>
        <taxon>Bacillaceae</taxon>
        <taxon>Natribacillus</taxon>
    </lineage>
</organism>